<feature type="transmembrane region" description="Helical" evidence="1">
    <location>
        <begin position="70"/>
        <end position="89"/>
    </location>
</feature>
<proteinExistence type="predicted"/>
<feature type="transmembrane region" description="Helical" evidence="1">
    <location>
        <begin position="172"/>
        <end position="195"/>
    </location>
</feature>
<reference evidence="2 3" key="1">
    <citation type="submission" date="2015-09" db="EMBL/GenBank/DDBJ databases">
        <title>Trachymyrmex cornetzi WGS genome.</title>
        <authorList>
            <person name="Nygaard S."/>
            <person name="Hu H."/>
            <person name="Boomsma J."/>
            <person name="Zhang G."/>
        </authorList>
    </citation>
    <scope>NUCLEOTIDE SEQUENCE [LARGE SCALE GENOMIC DNA]</scope>
    <source>
        <strain evidence="2">Tcor2-1</strain>
        <tissue evidence="2">Whole body</tissue>
    </source>
</reference>
<feature type="transmembrane region" description="Helical" evidence="1">
    <location>
        <begin position="94"/>
        <end position="111"/>
    </location>
</feature>
<protein>
    <submittedName>
        <fullName evidence="2">Uncharacterized protein</fullName>
    </submittedName>
</protein>
<keyword evidence="1" id="KW-0812">Transmembrane</keyword>
<dbReference type="AlphaFoldDB" id="A0A195EL62"/>
<keyword evidence="3" id="KW-1185">Reference proteome</keyword>
<name>A0A195EL62_9HYME</name>
<accession>A0A195EL62</accession>
<dbReference type="EMBL" id="KQ978739">
    <property type="protein sequence ID" value="KYN28866.1"/>
    <property type="molecule type" value="Genomic_DNA"/>
</dbReference>
<keyword evidence="1" id="KW-0472">Membrane</keyword>
<gene>
    <name evidence="2" type="ORF">ALC57_01830</name>
</gene>
<sequence>MVDTIQKAFKPLSLIAFLLGSGNLRYPLNYWRFRLSVFYVIIVWSLYKYAFDAMLNAYTPKHIFNNHLSYYSTQTNIFVTLISVTITVFKHQVYLFFINFTTGTTVVIAMVTTIERAIHPLILTSSLLGLGIYSSKKPYLSVFYNLTLWITYGCLFYYIVTVLKVEIWFQSTYAIIDTQFGILTSITSVIVNMYLNKVYRFNVHINLD</sequence>
<evidence type="ECO:0000256" key="1">
    <source>
        <dbReference type="SAM" id="Phobius"/>
    </source>
</evidence>
<dbReference type="Proteomes" id="UP000078492">
    <property type="component" value="Unassembled WGS sequence"/>
</dbReference>
<evidence type="ECO:0000313" key="3">
    <source>
        <dbReference type="Proteomes" id="UP000078492"/>
    </source>
</evidence>
<feature type="transmembrane region" description="Helical" evidence="1">
    <location>
        <begin position="33"/>
        <end position="50"/>
    </location>
</feature>
<feature type="transmembrane region" description="Helical" evidence="1">
    <location>
        <begin position="142"/>
        <end position="160"/>
    </location>
</feature>
<feature type="transmembrane region" description="Helical" evidence="1">
    <location>
        <begin position="117"/>
        <end position="135"/>
    </location>
</feature>
<keyword evidence="1" id="KW-1133">Transmembrane helix</keyword>
<evidence type="ECO:0000313" key="2">
    <source>
        <dbReference type="EMBL" id="KYN28866.1"/>
    </source>
</evidence>
<organism evidence="2 3">
    <name type="scientific">Trachymyrmex cornetzi</name>
    <dbReference type="NCBI Taxonomy" id="471704"/>
    <lineage>
        <taxon>Eukaryota</taxon>
        <taxon>Metazoa</taxon>
        <taxon>Ecdysozoa</taxon>
        <taxon>Arthropoda</taxon>
        <taxon>Hexapoda</taxon>
        <taxon>Insecta</taxon>
        <taxon>Pterygota</taxon>
        <taxon>Neoptera</taxon>
        <taxon>Endopterygota</taxon>
        <taxon>Hymenoptera</taxon>
        <taxon>Apocrita</taxon>
        <taxon>Aculeata</taxon>
        <taxon>Formicoidea</taxon>
        <taxon>Formicidae</taxon>
        <taxon>Myrmicinae</taxon>
        <taxon>Trachymyrmex</taxon>
    </lineage>
</organism>